<dbReference type="EMBL" id="PXWF02000249">
    <property type="protein sequence ID" value="PWF45986.1"/>
    <property type="molecule type" value="Genomic_DNA"/>
</dbReference>
<reference evidence="2 3" key="1">
    <citation type="submission" date="2018-04" db="EMBL/GenBank/DDBJ databases">
        <title>Massilia violaceinigra sp. nov., a novel purple-pigmented bacterium isolated from Tianshan glacier, Xinjiang, China.</title>
        <authorList>
            <person name="Wang H."/>
        </authorList>
    </citation>
    <scope>NUCLEOTIDE SEQUENCE [LARGE SCALE GENOMIC DNA]</scope>
    <source>
        <strain evidence="2 3">B448-2</strain>
    </source>
</reference>
<dbReference type="RefSeq" id="WP_106758601.1">
    <property type="nucleotide sequence ID" value="NZ_PXWF02000249.1"/>
</dbReference>
<feature type="compositionally biased region" description="Low complexity" evidence="1">
    <location>
        <begin position="271"/>
        <end position="291"/>
    </location>
</feature>
<gene>
    <name evidence="2" type="ORF">C7C56_017210</name>
</gene>
<keyword evidence="3" id="KW-1185">Reference proteome</keyword>
<name>A0A2U2HI10_9BURK</name>
<evidence type="ECO:0000256" key="1">
    <source>
        <dbReference type="SAM" id="MobiDB-lite"/>
    </source>
</evidence>
<dbReference type="InterPro" id="IPR012434">
    <property type="entry name" value="DUF1631"/>
</dbReference>
<protein>
    <submittedName>
        <fullName evidence="2">DUF1631 domain-containing protein</fullName>
    </submittedName>
</protein>
<dbReference type="Pfam" id="PF07793">
    <property type="entry name" value="DUF1631"/>
    <property type="match status" value="1"/>
</dbReference>
<proteinExistence type="predicted"/>
<dbReference type="Proteomes" id="UP000241421">
    <property type="component" value="Unassembled WGS sequence"/>
</dbReference>
<feature type="compositionally biased region" description="Low complexity" evidence="1">
    <location>
        <begin position="300"/>
        <end position="313"/>
    </location>
</feature>
<feature type="region of interest" description="Disordered" evidence="1">
    <location>
        <begin position="241"/>
        <end position="313"/>
    </location>
</feature>
<dbReference type="OrthoDB" id="6188167at2"/>
<evidence type="ECO:0000313" key="3">
    <source>
        <dbReference type="Proteomes" id="UP000241421"/>
    </source>
</evidence>
<evidence type="ECO:0000313" key="2">
    <source>
        <dbReference type="EMBL" id="PWF45986.1"/>
    </source>
</evidence>
<accession>A0A2U2HI10</accession>
<dbReference type="AlphaFoldDB" id="A0A2U2HI10"/>
<sequence>MSPTPTTNTAASQKAAAEALRQETIETLIGIVFKHANEHMPAVCVRLAEALGGPGKLGEQGALFVQLQSGMLERLLRKQFEELAPSARAQTVAHGAALSLVPLEEMDSKVTFDALSRPFEMRHADLIATLNVRLASLLGREVLRNNQNPFRPELFLSALDQTWRSFDPDSYAQAPTPSVLTPEVLFDFAPMYAALGEAMKRKGSQDALKIKKTEGKAAAKSARARQKAALSKQLRQFLADGDGEDGVPMIADLPSMPQGNGGWRPSDVDPGLRGAAAGAPAPGATPGLAHASGTQASGTQAGRSHAGGAHAYAAPGGPRAPLLSLLGGLQHGALAAPGGQAPSTLSGLMQSLPQGSLSHGDESTVGLLSKIFDAVFHDPGIPREIRELIRFLQIPVLKAALVDKDFFFEEAHPARRMIDLLSRGGMAPRQGAEDPLLRAMRHSVDRIGRDFDANADAFAEAVGELEHSIEREEAAAQEAIAGPIAAALVQERLALAARSAAQAVALRVTNSKVDPLLKGFLETQWTEVLKAAHGAEERKPGAVENAMKTMDALIWSVKPKLTKASRKKLIAKLPGLLASLAKWLDLVKWHDGERAAFFAALADAHAAIMRARVELSPARELELAVEAAQREAIRRIAEEEDAAERAGAAAPDAAALAVDELERGMLLDFGDAGGARRARLAWISPQRTLFIFASAGAQDKFSMPADKLVELCRAGKLRVVDDDSVVSRALARAMGTDPETPGAGG</sequence>
<comment type="caution">
    <text evidence="2">The sequence shown here is derived from an EMBL/GenBank/DDBJ whole genome shotgun (WGS) entry which is preliminary data.</text>
</comment>
<organism evidence="2 3">
    <name type="scientific">Massilia glaciei</name>
    <dbReference type="NCBI Taxonomy" id="1524097"/>
    <lineage>
        <taxon>Bacteria</taxon>
        <taxon>Pseudomonadati</taxon>
        <taxon>Pseudomonadota</taxon>
        <taxon>Betaproteobacteria</taxon>
        <taxon>Burkholderiales</taxon>
        <taxon>Oxalobacteraceae</taxon>
        <taxon>Telluria group</taxon>
        <taxon>Massilia</taxon>
    </lineage>
</organism>